<dbReference type="PANTHER" id="PTHR10520">
    <property type="entry name" value="TRIFUNCTIONAL PURINE BIOSYNTHETIC PROTEIN ADENOSINE-3-RELATED"/>
    <property type="match status" value="1"/>
</dbReference>
<evidence type="ECO:0000259" key="14">
    <source>
        <dbReference type="Pfam" id="PF02769"/>
    </source>
</evidence>
<dbReference type="Pfam" id="PF00586">
    <property type="entry name" value="AIRS"/>
    <property type="match status" value="1"/>
</dbReference>
<dbReference type="InterPro" id="IPR036676">
    <property type="entry name" value="PurM-like_C_sf"/>
</dbReference>
<evidence type="ECO:0000256" key="11">
    <source>
        <dbReference type="ARBA" id="ARBA00049057"/>
    </source>
</evidence>
<keyword evidence="12" id="KW-0963">Cytoplasm</keyword>
<dbReference type="EC" id="6.3.3.1" evidence="3 12"/>
<keyword evidence="12" id="KW-0658">Purine biosynthesis</keyword>
<dbReference type="InterPro" id="IPR010918">
    <property type="entry name" value="PurM-like_C_dom"/>
</dbReference>
<feature type="domain" description="PurM-like N-terminal" evidence="13">
    <location>
        <begin position="57"/>
        <end position="162"/>
    </location>
</feature>
<keyword evidence="7 12" id="KW-0067">ATP-binding</keyword>
<name>A0ABW8IXU3_9GAMM</name>
<sequence length="342" mass="35671">MSDALTYRAAGVDIDAGNAVVERIKPLVKRTFRPEVMGGLGGFGGLFNLGTRYKEPVLVSGTDGVGTKLKLAQQLGRHDTIGIDLVGMCVNDVLVQGAEPLFFLDYFATGKLDVDTTVAVVGGIAKGCELAGCALIGGETAEMPDMYPPGEYDLAGFTVGAVEKDALLSGESIVAGDVVLGVASSGPHSNGYSLIRKIVERAGSPFDLDVGGVKLADALMAPTTIYVKPMLELLKSVPLHGMAHITGGGLKENIIRVVPDGLGLKLDASAIVLPPVFDWLMREGNVAREEMWRTFNCGVGFTVLLPRDAVAAASALLAKHGLASSVIGEVVTSQGDERVHIG</sequence>
<accession>A0ABW8IXU3</accession>
<dbReference type="InterPro" id="IPR004733">
    <property type="entry name" value="PurM_cligase"/>
</dbReference>
<dbReference type="Gene3D" id="3.30.1330.10">
    <property type="entry name" value="PurM-like, N-terminal domain"/>
    <property type="match status" value="1"/>
</dbReference>
<comment type="catalytic activity">
    <reaction evidence="11 12">
        <text>2-formamido-N(1)-(5-O-phospho-beta-D-ribosyl)acetamidine + ATP = 5-amino-1-(5-phospho-beta-D-ribosyl)imidazole + ADP + phosphate + H(+)</text>
        <dbReference type="Rhea" id="RHEA:23032"/>
        <dbReference type="ChEBI" id="CHEBI:15378"/>
        <dbReference type="ChEBI" id="CHEBI:30616"/>
        <dbReference type="ChEBI" id="CHEBI:43474"/>
        <dbReference type="ChEBI" id="CHEBI:137981"/>
        <dbReference type="ChEBI" id="CHEBI:147287"/>
        <dbReference type="ChEBI" id="CHEBI:456216"/>
        <dbReference type="EC" id="6.3.3.1"/>
    </reaction>
</comment>
<dbReference type="SUPFAM" id="SSF56042">
    <property type="entry name" value="PurM C-terminal domain-like"/>
    <property type="match status" value="1"/>
</dbReference>
<dbReference type="Gene3D" id="3.90.650.10">
    <property type="entry name" value="PurM-like C-terminal domain"/>
    <property type="match status" value="1"/>
</dbReference>
<evidence type="ECO:0000259" key="13">
    <source>
        <dbReference type="Pfam" id="PF00586"/>
    </source>
</evidence>
<dbReference type="HAMAP" id="MF_00741">
    <property type="entry name" value="AIRS"/>
    <property type="match status" value="1"/>
</dbReference>
<dbReference type="InterPro" id="IPR036921">
    <property type="entry name" value="PurM-like_N_sf"/>
</dbReference>
<organism evidence="15 16">
    <name type="scientific">Dyella lipolytica</name>
    <dbReference type="NCBI Taxonomy" id="1867835"/>
    <lineage>
        <taxon>Bacteria</taxon>
        <taxon>Pseudomonadati</taxon>
        <taxon>Pseudomonadota</taxon>
        <taxon>Gammaproteobacteria</taxon>
        <taxon>Lysobacterales</taxon>
        <taxon>Rhodanobacteraceae</taxon>
        <taxon>Dyella</taxon>
    </lineage>
</organism>
<dbReference type="InterPro" id="IPR016188">
    <property type="entry name" value="PurM-like_N"/>
</dbReference>
<evidence type="ECO:0000256" key="9">
    <source>
        <dbReference type="ARBA" id="ARBA00032931"/>
    </source>
</evidence>
<evidence type="ECO:0000256" key="12">
    <source>
        <dbReference type="HAMAP-Rule" id="MF_00741"/>
    </source>
</evidence>
<dbReference type="PANTHER" id="PTHR10520:SF12">
    <property type="entry name" value="TRIFUNCTIONAL PURINE BIOSYNTHETIC PROTEIN ADENOSINE-3"/>
    <property type="match status" value="1"/>
</dbReference>
<dbReference type="NCBIfam" id="TIGR00878">
    <property type="entry name" value="purM"/>
    <property type="match status" value="1"/>
</dbReference>
<evidence type="ECO:0000256" key="8">
    <source>
        <dbReference type="ARBA" id="ARBA00031908"/>
    </source>
</evidence>
<keyword evidence="6 12" id="KW-0547">Nucleotide-binding</keyword>
<reference evidence="15 16" key="1">
    <citation type="submission" date="2020-10" db="EMBL/GenBank/DDBJ databases">
        <title>Phylogeny of dyella-like bacteria.</title>
        <authorList>
            <person name="Fu J."/>
        </authorList>
    </citation>
    <scope>NUCLEOTIDE SEQUENCE [LARGE SCALE GENOMIC DNA]</scope>
    <source>
        <strain evidence="15 16">DHOB07</strain>
    </source>
</reference>
<evidence type="ECO:0000256" key="7">
    <source>
        <dbReference type="ARBA" id="ARBA00022840"/>
    </source>
</evidence>
<evidence type="ECO:0000256" key="4">
    <source>
        <dbReference type="ARBA" id="ARBA00020367"/>
    </source>
</evidence>
<dbReference type="SUPFAM" id="SSF55326">
    <property type="entry name" value="PurM N-terminal domain-like"/>
    <property type="match status" value="1"/>
</dbReference>
<comment type="similarity">
    <text evidence="2 12">Belongs to the AIR synthase family.</text>
</comment>
<dbReference type="EMBL" id="JADIKG010000012">
    <property type="protein sequence ID" value="MFK2873749.1"/>
    <property type="molecule type" value="Genomic_DNA"/>
</dbReference>
<evidence type="ECO:0000313" key="15">
    <source>
        <dbReference type="EMBL" id="MFK2873749.1"/>
    </source>
</evidence>
<evidence type="ECO:0000256" key="2">
    <source>
        <dbReference type="ARBA" id="ARBA00010280"/>
    </source>
</evidence>
<dbReference type="Proteomes" id="UP001620405">
    <property type="component" value="Unassembled WGS sequence"/>
</dbReference>
<keyword evidence="16" id="KW-1185">Reference proteome</keyword>
<evidence type="ECO:0000256" key="3">
    <source>
        <dbReference type="ARBA" id="ARBA00013047"/>
    </source>
</evidence>
<protein>
    <recommendedName>
        <fullName evidence="4 12">Phosphoribosylformylglycinamidine cyclo-ligase</fullName>
        <ecNumber evidence="3 12">6.3.3.1</ecNumber>
    </recommendedName>
    <alternativeName>
        <fullName evidence="9 12">AIR synthase</fullName>
    </alternativeName>
    <alternativeName>
        <fullName evidence="10 12">AIRS</fullName>
    </alternativeName>
    <alternativeName>
        <fullName evidence="8 12">Phosphoribosyl-aminoimidazole synthetase</fullName>
    </alternativeName>
</protein>
<dbReference type="CDD" id="cd02196">
    <property type="entry name" value="PurM"/>
    <property type="match status" value="1"/>
</dbReference>
<dbReference type="Pfam" id="PF02769">
    <property type="entry name" value="AIRS_C"/>
    <property type="match status" value="1"/>
</dbReference>
<feature type="domain" description="PurM-like C-terminal" evidence="14">
    <location>
        <begin position="175"/>
        <end position="337"/>
    </location>
</feature>
<evidence type="ECO:0000256" key="6">
    <source>
        <dbReference type="ARBA" id="ARBA00022741"/>
    </source>
</evidence>
<evidence type="ECO:0000256" key="5">
    <source>
        <dbReference type="ARBA" id="ARBA00022598"/>
    </source>
</evidence>
<dbReference type="RefSeq" id="WP_284400667.1">
    <property type="nucleotide sequence ID" value="NZ_BSNQ01000009.1"/>
</dbReference>
<gene>
    <name evidence="12" type="primary">purM</name>
    <name evidence="15" type="ORF">ISP13_09425</name>
</gene>
<keyword evidence="5 12" id="KW-0436">Ligase</keyword>
<dbReference type="GO" id="GO:0004641">
    <property type="term" value="F:phosphoribosylformylglycinamidine cyclo-ligase activity"/>
    <property type="evidence" value="ECO:0007669"/>
    <property type="project" value="UniProtKB-EC"/>
</dbReference>
<evidence type="ECO:0000256" key="1">
    <source>
        <dbReference type="ARBA" id="ARBA00004686"/>
    </source>
</evidence>
<comment type="caution">
    <text evidence="15">The sequence shown here is derived from an EMBL/GenBank/DDBJ whole genome shotgun (WGS) entry which is preliminary data.</text>
</comment>
<evidence type="ECO:0000313" key="16">
    <source>
        <dbReference type="Proteomes" id="UP001620405"/>
    </source>
</evidence>
<comment type="pathway">
    <text evidence="1 12">Purine metabolism; IMP biosynthesis via de novo pathway; 5-amino-1-(5-phospho-D-ribosyl)imidazole from N(2)-formyl-N(1)-(5-phospho-D-ribosyl)glycinamide: step 2/2.</text>
</comment>
<evidence type="ECO:0000256" key="10">
    <source>
        <dbReference type="ARBA" id="ARBA00033093"/>
    </source>
</evidence>
<proteinExistence type="inferred from homology"/>
<comment type="subcellular location">
    <subcellularLocation>
        <location evidence="12">Cytoplasm</location>
    </subcellularLocation>
</comment>